<name>A0AAU9P724_9ASTR</name>
<gene>
    <name evidence="1" type="ORF">LVIROSA_LOCUS31651</name>
</gene>
<keyword evidence="2" id="KW-1185">Reference proteome</keyword>
<dbReference type="AlphaFoldDB" id="A0AAU9P724"/>
<proteinExistence type="predicted"/>
<comment type="caution">
    <text evidence="1">The sequence shown here is derived from an EMBL/GenBank/DDBJ whole genome shotgun (WGS) entry which is preliminary data.</text>
</comment>
<dbReference type="EMBL" id="CAKMRJ010005523">
    <property type="protein sequence ID" value="CAH1445917.1"/>
    <property type="molecule type" value="Genomic_DNA"/>
</dbReference>
<evidence type="ECO:0000313" key="1">
    <source>
        <dbReference type="EMBL" id="CAH1445917.1"/>
    </source>
</evidence>
<organism evidence="1 2">
    <name type="scientific">Lactuca virosa</name>
    <dbReference type="NCBI Taxonomy" id="75947"/>
    <lineage>
        <taxon>Eukaryota</taxon>
        <taxon>Viridiplantae</taxon>
        <taxon>Streptophyta</taxon>
        <taxon>Embryophyta</taxon>
        <taxon>Tracheophyta</taxon>
        <taxon>Spermatophyta</taxon>
        <taxon>Magnoliopsida</taxon>
        <taxon>eudicotyledons</taxon>
        <taxon>Gunneridae</taxon>
        <taxon>Pentapetalae</taxon>
        <taxon>asterids</taxon>
        <taxon>campanulids</taxon>
        <taxon>Asterales</taxon>
        <taxon>Asteraceae</taxon>
        <taxon>Cichorioideae</taxon>
        <taxon>Cichorieae</taxon>
        <taxon>Lactucinae</taxon>
        <taxon>Lactuca</taxon>
    </lineage>
</organism>
<sequence>MNWDVFEYHYIIEVCRARRMTNIRKPILRYTYLVARAKFTVRLQPEIRAKIFEFWHALSLYQLKSPNTTCHLRLPLPSPNHQRTNGQLATLSRLKRGLEFSKIKVFKLIYHSRGPTLAPLKIDERNQLRRVLARTMMKLT</sequence>
<dbReference type="Proteomes" id="UP001157418">
    <property type="component" value="Unassembled WGS sequence"/>
</dbReference>
<reference evidence="1 2" key="1">
    <citation type="submission" date="2022-01" db="EMBL/GenBank/DDBJ databases">
        <authorList>
            <person name="Xiong W."/>
            <person name="Schranz E."/>
        </authorList>
    </citation>
    <scope>NUCLEOTIDE SEQUENCE [LARGE SCALE GENOMIC DNA]</scope>
</reference>
<accession>A0AAU9P724</accession>
<evidence type="ECO:0000313" key="2">
    <source>
        <dbReference type="Proteomes" id="UP001157418"/>
    </source>
</evidence>
<protein>
    <submittedName>
        <fullName evidence="1">Uncharacterized protein</fullName>
    </submittedName>
</protein>